<name>A0A284VK29_9EURY</name>
<dbReference type="AlphaFoldDB" id="A0A284VK29"/>
<accession>A0A284VK29</accession>
<keyword evidence="2" id="KW-1185">Reference proteome</keyword>
<dbReference type="EMBL" id="FZMP01000026">
    <property type="protein sequence ID" value="SNQ59547.1"/>
    <property type="molecule type" value="Genomic_DNA"/>
</dbReference>
<evidence type="ECO:0000313" key="1">
    <source>
        <dbReference type="EMBL" id="SNQ59547.1"/>
    </source>
</evidence>
<protein>
    <submittedName>
        <fullName evidence="1">Uncharacterized protein</fullName>
    </submittedName>
</protein>
<sequence length="190" mass="21026">MTLKYHEDYRLALPVFKVGHIIKAGGGSKGGSGFWVITKVMEGRIKISETGAITKKKWVASSGDAYKQVSGNIDTQRIVHLHYMGCLQATASLMYWMKDPLFSPETDSTVDSTIAPDTNPVRLDKWSYDQSMFMAVSIAAGTQDFVIETVNYEVEEYKGAAAPTKYLEITSEGNAFFVEKGTKKPFTDEA</sequence>
<dbReference type="RefSeq" id="WP_096203904.1">
    <property type="nucleotide sequence ID" value="NZ_FZMP01000026.1"/>
</dbReference>
<evidence type="ECO:0000313" key="2">
    <source>
        <dbReference type="Proteomes" id="UP000218615"/>
    </source>
</evidence>
<proteinExistence type="predicted"/>
<reference evidence="2" key="1">
    <citation type="submission" date="2017-06" db="EMBL/GenBank/DDBJ databases">
        <authorList>
            <person name="Cremers G."/>
        </authorList>
    </citation>
    <scope>NUCLEOTIDE SEQUENCE [LARGE SCALE GENOMIC DNA]</scope>
</reference>
<organism evidence="1 2">
    <name type="scientific">Candidatus Methanoperedens nitratireducens</name>
    <dbReference type="NCBI Taxonomy" id="1392998"/>
    <lineage>
        <taxon>Archaea</taxon>
        <taxon>Methanobacteriati</taxon>
        <taxon>Methanobacteriota</taxon>
        <taxon>Stenosarchaea group</taxon>
        <taxon>Methanomicrobia</taxon>
        <taxon>Methanosarcinales</taxon>
        <taxon>ANME-2 cluster</taxon>
        <taxon>Candidatus Methanoperedentaceae</taxon>
        <taxon>Candidatus Methanoperedens</taxon>
    </lineage>
</organism>
<dbReference type="Proteomes" id="UP000218615">
    <property type="component" value="Unassembled WGS sequence"/>
</dbReference>
<gene>
    <name evidence="1" type="ORF">MNV_1210030</name>
</gene>